<sequence>STDGTASKVVTITINGANDSASMSGDQAGTLSEDSVTPATGTLTVSDVDDGQAHTQTASNQASTLGYYSVDVDGNWSYVVDNAAVQHLAAGTSTTDSFTVTSTDGTASKVVTITINGANDSASMSGDQAGTLSEDSVTPATGTLTVSDVDDGQAHTQTASNQASTLGHYSVDVDGNWSYVVDNAAVQHLAAGASTTDSFTVTSTDGTASKVVTITINGANDSASMSGDQAGTLSEDSVTPATGTLTVSDVDDGQAHTQTASNQASTLGYYSVDVDGNWSYVVDNAAVQHLAAGASTTDSFTVTSTDGTASKVVTITINGANDSASMSGDQAGTLSEDSVTPATGTLTVSDVDDGQAHTQTASNQASTLGHYSVDVDGNWSYVVDNAAVQHLAAGASTTDSFTVTSADGTASQLVIVTITGSNDAATITTSASEDTSVTEAGSGVAGDPSAGGQLTVHDVDSGEAHFQTPVSLAGTYGDFSFNASTGVWSYALDDTRPATDALASGSVVHDTLTVKSFDGSASYTIDVAVNGSNDSVNHAPTYIVLSMAEPGGNALPGAGAVLGTLSTIDVDSGDTFTYSLMSSSTLSGSAASFSISGNSLSTGSGLASNSVYQLDIQTTDSASATYHEVFNIITGTNAQGQVTGDDSSLPSGGGTNSILIGDDVLYGSGGNDVMFGGSGNDTLFGQNGNDVLYGGAGNDTLSGGNQADRFVFLASDNGGTDTITNFTATGANADTLDISDLLINYNPATPSTFIHFTESGGNTIVSVDRDGSGGSYGFQDVAILNGVTGLNMNDMLTSGKLDVLP</sequence>
<feature type="region of interest" description="Disordered" evidence="1">
    <location>
        <begin position="430"/>
        <end position="450"/>
    </location>
</feature>
<feature type="region of interest" description="Disordered" evidence="1">
    <location>
        <begin position="322"/>
        <end position="364"/>
    </location>
</feature>
<feature type="domain" description="RapA2 cadherin-like" evidence="2">
    <location>
        <begin position="9"/>
        <end position="78"/>
    </location>
</feature>
<name>B9Z962_9NEIS</name>
<feature type="domain" description="RapA2 cadherin-like" evidence="2">
    <location>
        <begin position="211"/>
        <end position="280"/>
    </location>
</feature>
<dbReference type="GO" id="GO:0005509">
    <property type="term" value="F:calcium ion binding"/>
    <property type="evidence" value="ECO:0007669"/>
    <property type="project" value="InterPro"/>
</dbReference>
<feature type="domain" description="RapA2 cadherin-like" evidence="2">
    <location>
        <begin position="414"/>
        <end position="490"/>
    </location>
</feature>
<dbReference type="InterPro" id="IPR013783">
    <property type="entry name" value="Ig-like_fold"/>
</dbReference>
<evidence type="ECO:0000313" key="3">
    <source>
        <dbReference type="EMBL" id="EEG06669.1"/>
    </source>
</evidence>
<feature type="region of interest" description="Disordered" evidence="1">
    <location>
        <begin position="18"/>
        <end position="37"/>
    </location>
</feature>
<evidence type="ECO:0000256" key="1">
    <source>
        <dbReference type="SAM" id="MobiDB-lite"/>
    </source>
</evidence>
<dbReference type="Pfam" id="PF17803">
    <property type="entry name" value="Cadherin_4"/>
    <property type="match status" value="5"/>
</dbReference>
<dbReference type="Proteomes" id="UP000003165">
    <property type="component" value="Unassembled WGS sequence"/>
</dbReference>
<dbReference type="RefSeq" id="WP_008955916.1">
    <property type="nucleotide sequence ID" value="NZ_ACIS01000018.1"/>
</dbReference>
<dbReference type="InterPro" id="IPR040853">
    <property type="entry name" value="RapA2_cadherin-like"/>
</dbReference>
<feature type="domain" description="RapA2 cadherin-like" evidence="2">
    <location>
        <begin position="110"/>
        <end position="179"/>
    </location>
</feature>
<dbReference type="SUPFAM" id="SSF51120">
    <property type="entry name" value="beta-Roll"/>
    <property type="match status" value="1"/>
</dbReference>
<dbReference type="InterPro" id="IPR011049">
    <property type="entry name" value="Serralysin-like_metalloprot_C"/>
</dbReference>
<dbReference type="Gene3D" id="2.150.10.10">
    <property type="entry name" value="Serralysin-like metalloprotease, C-terminal"/>
    <property type="match status" value="1"/>
</dbReference>
<feature type="region of interest" description="Disordered" evidence="1">
    <location>
        <begin position="220"/>
        <end position="243"/>
    </location>
</feature>
<feature type="domain" description="RapA2 cadherin-like" evidence="2">
    <location>
        <begin position="312"/>
        <end position="381"/>
    </location>
</feature>
<evidence type="ECO:0000259" key="2">
    <source>
        <dbReference type="Pfam" id="PF17803"/>
    </source>
</evidence>
<keyword evidence="4" id="KW-1185">Reference proteome</keyword>
<feature type="compositionally biased region" description="Polar residues" evidence="1">
    <location>
        <begin position="430"/>
        <end position="439"/>
    </location>
</feature>
<protein>
    <submittedName>
        <fullName evidence="3">Outer membrane adhesin like protein</fullName>
    </submittedName>
</protein>
<feature type="compositionally biased region" description="Polar residues" evidence="1">
    <location>
        <begin position="322"/>
        <end position="348"/>
    </location>
</feature>
<dbReference type="eggNOG" id="COG2931">
    <property type="taxonomic scope" value="Bacteria"/>
</dbReference>
<dbReference type="Pfam" id="PF00353">
    <property type="entry name" value="HemolysinCabind"/>
    <property type="match status" value="1"/>
</dbReference>
<dbReference type="InterPro" id="IPR001343">
    <property type="entry name" value="Hemolysn_Ca-bd"/>
</dbReference>
<comment type="caution">
    <text evidence="3">The sequence shown here is derived from an EMBL/GenBank/DDBJ whole genome shotgun (WGS) entry which is preliminary data.</text>
</comment>
<dbReference type="PROSITE" id="PS00330">
    <property type="entry name" value="HEMOLYSIN_CALCIUM"/>
    <property type="match status" value="2"/>
</dbReference>
<dbReference type="PRINTS" id="PR00313">
    <property type="entry name" value="CABNDNGRPT"/>
</dbReference>
<dbReference type="EMBL" id="ACIS01000018">
    <property type="protein sequence ID" value="EEG06669.1"/>
    <property type="molecule type" value="Genomic_DNA"/>
</dbReference>
<feature type="region of interest" description="Disordered" evidence="1">
    <location>
        <begin position="118"/>
        <end position="143"/>
    </location>
</feature>
<organism evidence="3 4">
    <name type="scientific">Pseudogulbenkiania ferrooxidans 2002</name>
    <dbReference type="NCBI Taxonomy" id="279714"/>
    <lineage>
        <taxon>Bacteria</taxon>
        <taxon>Pseudomonadati</taxon>
        <taxon>Pseudomonadota</taxon>
        <taxon>Betaproteobacteria</taxon>
        <taxon>Neisseriales</taxon>
        <taxon>Chromobacteriaceae</taxon>
        <taxon>Pseudogulbenkiania</taxon>
    </lineage>
</organism>
<evidence type="ECO:0000313" key="4">
    <source>
        <dbReference type="Proteomes" id="UP000003165"/>
    </source>
</evidence>
<dbReference type="InterPro" id="IPR018511">
    <property type="entry name" value="Hemolysin-typ_Ca-bd_CS"/>
</dbReference>
<proteinExistence type="predicted"/>
<dbReference type="InterPro" id="IPR010221">
    <property type="entry name" value="VCBS_dom"/>
</dbReference>
<reference evidence="3 4" key="1">
    <citation type="submission" date="2009-02" db="EMBL/GenBank/DDBJ databases">
        <title>Sequencing of the draft genome and assembly of Lutiella nitroferrum 2002.</title>
        <authorList>
            <consortium name="US DOE Joint Genome Institute (JGI-PGF)"/>
            <person name="Lucas S."/>
            <person name="Copeland A."/>
            <person name="Lapidus A."/>
            <person name="Glavina del Rio T."/>
            <person name="Tice H."/>
            <person name="Bruce D."/>
            <person name="Goodwin L."/>
            <person name="Pitluck S."/>
            <person name="Larimer F."/>
            <person name="Land M.L."/>
            <person name="Hauser L."/>
            <person name="Coates J.D."/>
        </authorList>
    </citation>
    <scope>NUCLEOTIDE SEQUENCE [LARGE SCALE GENOMIC DNA]</scope>
    <source>
        <strain evidence="3 4">2002</strain>
    </source>
</reference>
<dbReference type="AlphaFoldDB" id="B9Z962"/>
<feature type="non-terminal residue" evidence="3">
    <location>
        <position position="1"/>
    </location>
</feature>
<accession>B9Z962</accession>
<dbReference type="Gene3D" id="2.60.40.10">
    <property type="entry name" value="Immunoglobulins"/>
    <property type="match status" value="5"/>
</dbReference>
<dbReference type="NCBIfam" id="TIGR01965">
    <property type="entry name" value="VCBS_repeat"/>
    <property type="match status" value="6"/>
</dbReference>
<gene>
    <name evidence="3" type="ORF">FuraDRAFT_3899</name>
</gene>